<dbReference type="AlphaFoldDB" id="A0A6F8XRU8"/>
<dbReference type="GO" id="GO:0005886">
    <property type="term" value="C:plasma membrane"/>
    <property type="evidence" value="ECO:0007669"/>
    <property type="project" value="UniProtKB-SubCell"/>
</dbReference>
<evidence type="ECO:0000256" key="1">
    <source>
        <dbReference type="ARBA" id="ARBA00004651"/>
    </source>
</evidence>
<evidence type="ECO:0008006" key="8">
    <source>
        <dbReference type="Google" id="ProtNLM"/>
    </source>
</evidence>
<keyword evidence="3" id="KW-0812">Transmembrane</keyword>
<dbReference type="PANTHER" id="PTHR23513">
    <property type="entry name" value="INTEGRAL MEMBRANE EFFLUX PROTEIN-RELATED"/>
    <property type="match status" value="1"/>
</dbReference>
<evidence type="ECO:0000313" key="6">
    <source>
        <dbReference type="EMBL" id="BCB76471.1"/>
    </source>
</evidence>
<evidence type="ECO:0000256" key="3">
    <source>
        <dbReference type="ARBA" id="ARBA00022692"/>
    </source>
</evidence>
<organism evidence="6 7">
    <name type="scientific">Phytohabitans flavus</name>
    <dbReference type="NCBI Taxonomy" id="1076124"/>
    <lineage>
        <taxon>Bacteria</taxon>
        <taxon>Bacillati</taxon>
        <taxon>Actinomycetota</taxon>
        <taxon>Actinomycetes</taxon>
        <taxon>Micromonosporales</taxon>
        <taxon>Micromonosporaceae</taxon>
    </lineage>
</organism>
<protein>
    <recommendedName>
        <fullName evidence="8">Major facilitator superfamily (MFS) profile domain-containing protein</fullName>
    </recommendedName>
</protein>
<sequence length="100" mass="10560">MTQVTEAVAQPRTDTAWSNRDFRRLWLGSAVSSFGSEVAELALPLLALVTLSASAAEVGLLRVAQFLPFLLATLPLGYSSTGTTDGACGSWWAPTSADSR</sequence>
<gene>
    <name evidence="6" type="ORF">Pflav_028810</name>
</gene>
<keyword evidence="2" id="KW-1003">Cell membrane</keyword>
<reference evidence="6 7" key="2">
    <citation type="submission" date="2020-03" db="EMBL/GenBank/DDBJ databases">
        <authorList>
            <person name="Ichikawa N."/>
            <person name="Kimura A."/>
            <person name="Kitahashi Y."/>
            <person name="Uohara A."/>
        </authorList>
    </citation>
    <scope>NUCLEOTIDE SEQUENCE [LARGE SCALE GENOMIC DNA]</scope>
    <source>
        <strain evidence="6 7">NBRC 107702</strain>
    </source>
</reference>
<keyword evidence="7" id="KW-1185">Reference proteome</keyword>
<evidence type="ECO:0000256" key="5">
    <source>
        <dbReference type="ARBA" id="ARBA00023136"/>
    </source>
</evidence>
<keyword evidence="5" id="KW-0472">Membrane</keyword>
<reference evidence="6 7" key="1">
    <citation type="submission" date="2020-03" db="EMBL/GenBank/DDBJ databases">
        <title>Whole genome shotgun sequence of Phytohabitans flavus NBRC 107702.</title>
        <authorList>
            <person name="Komaki H."/>
            <person name="Tamura T."/>
        </authorList>
    </citation>
    <scope>NUCLEOTIDE SEQUENCE [LARGE SCALE GENOMIC DNA]</scope>
    <source>
        <strain evidence="6 7">NBRC 107702</strain>
    </source>
</reference>
<proteinExistence type="predicted"/>
<evidence type="ECO:0000256" key="2">
    <source>
        <dbReference type="ARBA" id="ARBA00022475"/>
    </source>
</evidence>
<evidence type="ECO:0000313" key="7">
    <source>
        <dbReference type="Proteomes" id="UP000502508"/>
    </source>
</evidence>
<name>A0A6F8XRU8_9ACTN</name>
<dbReference type="InterPro" id="IPR036259">
    <property type="entry name" value="MFS_trans_sf"/>
</dbReference>
<dbReference type="SUPFAM" id="SSF103473">
    <property type="entry name" value="MFS general substrate transporter"/>
    <property type="match status" value="1"/>
</dbReference>
<dbReference type="KEGG" id="pfla:Pflav_028810"/>
<dbReference type="RefSeq" id="WP_232071368.1">
    <property type="nucleotide sequence ID" value="NZ_AP022870.1"/>
</dbReference>
<dbReference type="Proteomes" id="UP000502508">
    <property type="component" value="Chromosome"/>
</dbReference>
<evidence type="ECO:0000256" key="4">
    <source>
        <dbReference type="ARBA" id="ARBA00022989"/>
    </source>
</evidence>
<keyword evidence="4" id="KW-1133">Transmembrane helix</keyword>
<comment type="subcellular location">
    <subcellularLocation>
        <location evidence="1">Cell membrane</location>
        <topology evidence="1">Multi-pass membrane protein</topology>
    </subcellularLocation>
</comment>
<dbReference type="EMBL" id="AP022870">
    <property type="protein sequence ID" value="BCB76471.1"/>
    <property type="molecule type" value="Genomic_DNA"/>
</dbReference>
<dbReference type="PANTHER" id="PTHR23513:SF6">
    <property type="entry name" value="MAJOR FACILITATOR SUPERFAMILY ASSOCIATED DOMAIN-CONTAINING PROTEIN"/>
    <property type="match status" value="1"/>
</dbReference>
<accession>A0A6F8XRU8</accession>